<dbReference type="InterPro" id="IPR006343">
    <property type="entry name" value="DnaB/C_C"/>
</dbReference>
<reference evidence="5" key="1">
    <citation type="submission" date="2018-06" db="EMBL/GenBank/DDBJ databases">
        <title>Complete genome sequences of Mycoplasma anatis, M. anseris and M. cloacale type strains.</title>
        <authorList>
            <person name="Grozner D."/>
            <person name="Forro B."/>
            <person name="Sulyok K.M."/>
            <person name="Marton S."/>
            <person name="Kreizinger Z."/>
            <person name="Banyai K."/>
            <person name="Gyuranecz M."/>
        </authorList>
    </citation>
    <scope>NUCLEOTIDE SEQUENCE [LARGE SCALE GENOMIC DNA]</scope>
    <source>
        <strain evidence="5">ATCC 49234</strain>
    </source>
</reference>
<evidence type="ECO:0000313" key="5">
    <source>
        <dbReference type="Proteomes" id="UP000250218"/>
    </source>
</evidence>
<name>A0A2Z4NDA9_9BACT</name>
<comment type="similarity">
    <text evidence="1">Belongs to the DnaB/DnaD family.</text>
</comment>
<evidence type="ECO:0000256" key="1">
    <source>
        <dbReference type="ARBA" id="ARBA00093462"/>
    </source>
</evidence>
<protein>
    <submittedName>
        <fullName evidence="4">Uncharacterized protein</fullName>
    </submittedName>
</protein>
<gene>
    <name evidence="4" type="ORF">DP065_02120</name>
</gene>
<sequence>MQKFLIENNDNVDHVDLENLRLFYSPILGIKAISFYQYLFDLFSINHHQDTFDLQDTQEFLSFDNSNVIEAREMLEALGLLKSYKTNDGMLLFELKKPLSANNIVKNKIIANLLIKKIGQKRFDELINKKANFHFNKNSMLEISKKYHEVFDLDNYVHNEVQTYDFELSDQSVAKKQLKSEEYISYILKKEPSPSQLLMIKHLTKLGFQDHQINLFINYSMNINKCIVVKYIEKIAKDYANKKLFEADEIDKELQMAYMSKAKNDFIFSHYSHYNNSQNIEKTSEFMLDLANEDNWDN</sequence>
<feature type="domain" description="DnaB/C C-terminal" evidence="2">
    <location>
        <begin position="188"/>
        <end position="253"/>
    </location>
</feature>
<evidence type="ECO:0000313" key="4">
    <source>
        <dbReference type="EMBL" id="AWX69539.1"/>
    </source>
</evidence>
<feature type="domain" description="Replicative helicase loading/DNA remodeling protein DnaB N-terminal winged helix" evidence="3">
    <location>
        <begin position="2"/>
        <end position="161"/>
    </location>
</feature>
<dbReference type="Pfam" id="PF07261">
    <property type="entry name" value="DnaB_2"/>
    <property type="match status" value="1"/>
</dbReference>
<proteinExistence type="inferred from homology"/>
<evidence type="ECO:0000259" key="3">
    <source>
        <dbReference type="Pfam" id="PF25888"/>
    </source>
</evidence>
<dbReference type="Proteomes" id="UP000250218">
    <property type="component" value="Chromosome"/>
</dbReference>
<dbReference type="KEGG" id="mane:DP065_02120"/>
<dbReference type="InterPro" id="IPR058660">
    <property type="entry name" value="WHD_DnaB"/>
</dbReference>
<dbReference type="EMBL" id="CP030140">
    <property type="protein sequence ID" value="AWX69539.1"/>
    <property type="molecule type" value="Genomic_DNA"/>
</dbReference>
<dbReference type="AlphaFoldDB" id="A0A2Z4NDA9"/>
<dbReference type="Pfam" id="PF25888">
    <property type="entry name" value="WHD_DnaB"/>
    <property type="match status" value="1"/>
</dbReference>
<organism evidence="4 5">
    <name type="scientific">[Mycoplasma] anseris</name>
    <dbReference type="NCBI Taxonomy" id="92400"/>
    <lineage>
        <taxon>Bacteria</taxon>
        <taxon>Bacillati</taxon>
        <taxon>Mycoplasmatota</taxon>
        <taxon>Mycoplasmoidales</taxon>
        <taxon>Metamycoplasmataceae</taxon>
        <taxon>Metamycoplasma</taxon>
    </lineage>
</organism>
<accession>A0A2Z4NDA9</accession>
<dbReference type="RefSeq" id="WP_033178637.1">
    <property type="nucleotide sequence ID" value="NZ_CP030140.1"/>
</dbReference>
<evidence type="ECO:0000259" key="2">
    <source>
        <dbReference type="Pfam" id="PF07261"/>
    </source>
</evidence>
<keyword evidence="5" id="KW-1185">Reference proteome</keyword>